<comment type="caution">
    <text evidence="2">The sequence shown here is derived from an EMBL/GenBank/DDBJ whole genome shotgun (WGS) entry which is preliminary data.</text>
</comment>
<accession>A0A7Y3XB00</accession>
<keyword evidence="3" id="KW-1185">Reference proteome</keyword>
<name>A0A7Y3XB00_9GAMM</name>
<dbReference type="EMBL" id="JABFHI010000003">
    <property type="protein sequence ID" value="NOG31801.1"/>
    <property type="molecule type" value="Genomic_DNA"/>
</dbReference>
<evidence type="ECO:0000313" key="3">
    <source>
        <dbReference type="Proteomes" id="UP000588806"/>
    </source>
</evidence>
<dbReference type="AlphaFoldDB" id="A0A7Y3XB00"/>
<gene>
    <name evidence="2" type="ORF">HLB35_08525</name>
</gene>
<dbReference type="Proteomes" id="UP000588806">
    <property type="component" value="Unassembled WGS sequence"/>
</dbReference>
<dbReference type="RefSeq" id="WP_171702270.1">
    <property type="nucleotide sequence ID" value="NZ_JABFHI010000003.1"/>
</dbReference>
<organism evidence="2 3">
    <name type="scientific">Vreelandella azerica</name>
    <dbReference type="NCBI Taxonomy" id="2732867"/>
    <lineage>
        <taxon>Bacteria</taxon>
        <taxon>Pseudomonadati</taxon>
        <taxon>Pseudomonadota</taxon>
        <taxon>Gammaproteobacteria</taxon>
        <taxon>Oceanospirillales</taxon>
        <taxon>Halomonadaceae</taxon>
        <taxon>Vreelandella</taxon>
    </lineage>
</organism>
<reference evidence="2 3" key="2">
    <citation type="submission" date="2020-06" db="EMBL/GenBank/DDBJ databases">
        <title>Halomonas songnenensis sp. nov., a moderately halophilic bacterium isolated from saline and alkaline soils.</title>
        <authorList>
            <person name="Jiang J."/>
            <person name="Pan Y."/>
        </authorList>
    </citation>
    <scope>NUCLEOTIDE SEQUENCE [LARGE SCALE GENOMIC DNA]</scope>
    <source>
        <strain evidence="2 3">TBZ9</strain>
    </source>
</reference>
<sequence length="95" mass="10284">MAEPTEAFTLTASEQTTDSTVNGSATNTATILDNDVSVTTSNDLIVDEDDLPIIGNNDSAAGDDDQVLSGTIVYCPRGIHWHPPSRLHSRWMCHR</sequence>
<evidence type="ECO:0000313" key="2">
    <source>
        <dbReference type="EMBL" id="NOG31801.1"/>
    </source>
</evidence>
<proteinExistence type="predicted"/>
<feature type="region of interest" description="Disordered" evidence="1">
    <location>
        <begin position="1"/>
        <end position="22"/>
    </location>
</feature>
<feature type="compositionally biased region" description="Polar residues" evidence="1">
    <location>
        <begin position="8"/>
        <end position="22"/>
    </location>
</feature>
<reference evidence="2 3" key="1">
    <citation type="submission" date="2020-05" db="EMBL/GenBank/DDBJ databases">
        <authorList>
            <person name="Ruan W."/>
            <person name="Jeon C.O."/>
            <person name="Chun B.H."/>
        </authorList>
    </citation>
    <scope>NUCLEOTIDE SEQUENCE [LARGE SCALE GENOMIC DNA]</scope>
    <source>
        <strain evidence="2 3">TBZ9</strain>
    </source>
</reference>
<evidence type="ECO:0000256" key="1">
    <source>
        <dbReference type="SAM" id="MobiDB-lite"/>
    </source>
</evidence>
<protein>
    <submittedName>
        <fullName evidence="2">Uncharacterized protein</fullName>
    </submittedName>
</protein>